<evidence type="ECO:0000256" key="1">
    <source>
        <dbReference type="SAM" id="SignalP"/>
    </source>
</evidence>
<sequence length="287" mass="30921">MKLLYTYLSFLLIAFTFAQTLDVNPITDELSIRDTSGATSEEIEVANYLQQLVVAAGLDSQNLTKRDYPDNSLLTAAFTSLNRSGVGVQLVHTFATSSATQGTTINTVGQYVSVTGLTKLLTSANKSGLAVSIVMRFFINYSLVPGLWNVIVALWNNGVISLGKRGLLDLVGGIINGVQQSIINSLITIINSVTDLTQICSSLNKSGLAVSIVDDLLTTSDGQNFVVKLATNLVQKGIVTFDKLLSSLQSSGIIVDTFTTIIGNSTYRKIIFIWAVKSLVGFIKYIF</sequence>
<dbReference type="AlphaFoldDB" id="A0A8H6BXA1"/>
<proteinExistence type="predicted"/>
<dbReference type="EMBL" id="JABWAD010000060">
    <property type="protein sequence ID" value="KAF6063923.1"/>
    <property type="molecule type" value="Genomic_DNA"/>
</dbReference>
<keyword evidence="1" id="KW-0732">Signal</keyword>
<reference evidence="2 3" key="1">
    <citation type="submission" date="2020-03" db="EMBL/GenBank/DDBJ databases">
        <title>FDA dAtabase for Regulatory Grade micrObial Sequences (FDA-ARGOS): Supporting development and validation of Infectious Disease Dx tests.</title>
        <authorList>
            <person name="Campos J."/>
            <person name="Goldberg B."/>
            <person name="Tallon L."/>
            <person name="Sadzewicz L."/>
            <person name="Vavikolanu K."/>
            <person name="Mehta A."/>
            <person name="Aluvathingal J."/>
            <person name="Nadendla S."/>
            <person name="Nandy P."/>
            <person name="Geyer C."/>
            <person name="Yan Y."/>
            <person name="Sichtig H."/>
        </authorList>
    </citation>
    <scope>NUCLEOTIDE SEQUENCE [LARGE SCALE GENOMIC DNA]</scope>
    <source>
        <strain evidence="2 3">FDAARGOS_656</strain>
    </source>
</reference>
<dbReference type="Proteomes" id="UP000536275">
    <property type="component" value="Unassembled WGS sequence"/>
</dbReference>
<dbReference type="OMA" id="ADSEDIY"/>
<gene>
    <name evidence="2" type="ORF">FOB64_005516</name>
</gene>
<evidence type="ECO:0000313" key="3">
    <source>
        <dbReference type="Proteomes" id="UP000536275"/>
    </source>
</evidence>
<feature type="signal peptide" evidence="1">
    <location>
        <begin position="1"/>
        <end position="18"/>
    </location>
</feature>
<comment type="caution">
    <text evidence="2">The sequence shown here is derived from an EMBL/GenBank/DDBJ whole genome shotgun (WGS) entry which is preliminary data.</text>
</comment>
<evidence type="ECO:0000313" key="2">
    <source>
        <dbReference type="EMBL" id="KAF6063923.1"/>
    </source>
</evidence>
<accession>A0A8H6BXA1</accession>
<protein>
    <submittedName>
        <fullName evidence="2">Uncharacterized protein</fullName>
    </submittedName>
</protein>
<organism evidence="2 3">
    <name type="scientific">Candida albicans</name>
    <name type="common">Yeast</name>
    <dbReference type="NCBI Taxonomy" id="5476"/>
    <lineage>
        <taxon>Eukaryota</taxon>
        <taxon>Fungi</taxon>
        <taxon>Dikarya</taxon>
        <taxon>Ascomycota</taxon>
        <taxon>Saccharomycotina</taxon>
        <taxon>Pichiomycetes</taxon>
        <taxon>Debaryomycetaceae</taxon>
        <taxon>Candida/Lodderomyces clade</taxon>
        <taxon>Candida</taxon>
    </lineage>
</organism>
<name>A0A8H6BXA1_CANAX</name>
<feature type="chain" id="PRO_5034946732" evidence="1">
    <location>
        <begin position="19"/>
        <end position="287"/>
    </location>
</feature>